<dbReference type="PANTHER" id="PTHR24260:SF140">
    <property type="entry name" value="SERINE PROTEASE GRASS"/>
    <property type="match status" value="1"/>
</dbReference>
<keyword evidence="11" id="KW-0964">Secreted</keyword>
<accession>A0A195AWY4</accession>
<evidence type="ECO:0000256" key="2">
    <source>
        <dbReference type="ARBA" id="ARBA00022670"/>
    </source>
</evidence>
<evidence type="ECO:0000313" key="15">
    <source>
        <dbReference type="Proteomes" id="UP000078540"/>
    </source>
</evidence>
<evidence type="ECO:0000256" key="7">
    <source>
        <dbReference type="ARBA" id="ARBA00023157"/>
    </source>
</evidence>
<reference evidence="14 15" key="1">
    <citation type="submission" date="2015-09" db="EMBL/GenBank/DDBJ databases">
        <title>Atta colombica WGS genome.</title>
        <authorList>
            <person name="Nygaard S."/>
            <person name="Hu H."/>
            <person name="Boomsma J."/>
            <person name="Zhang G."/>
        </authorList>
    </citation>
    <scope>NUCLEOTIDE SEQUENCE [LARGE SCALE GENOMIC DNA]</scope>
    <source>
        <strain evidence="14">Treedump-2</strain>
        <tissue evidence="14">Whole body</tissue>
    </source>
</reference>
<dbReference type="GO" id="GO:0004252">
    <property type="term" value="F:serine-type endopeptidase activity"/>
    <property type="evidence" value="ECO:0007669"/>
    <property type="project" value="UniProtKB-UniRule"/>
</dbReference>
<keyword evidence="5" id="KW-0353">Hemolymph clotting</keyword>
<dbReference type="InterPro" id="IPR051333">
    <property type="entry name" value="CLIP_Serine_Protease"/>
</dbReference>
<comment type="similarity">
    <text evidence="8 11">Belongs to the peptidase S1 family. CLIP subfamily.</text>
</comment>
<evidence type="ECO:0000256" key="8">
    <source>
        <dbReference type="ARBA" id="ARBA00024195"/>
    </source>
</evidence>
<protein>
    <recommendedName>
        <fullName evidence="11">CLIP domain-containing serine protease</fullName>
        <ecNumber evidence="10">3.4.21.-</ecNumber>
    </recommendedName>
</protein>
<sequence>MESVQFHSEYTRIKLQNDIALIRLNTVNFRSHNVKPICLPFGTATTLHHKNHFEGSNPLMCCNSESPYIENQTDLTNNPSLPNDCDLSVNWHLSSVRLGEYDIDTDRNCMSDGNSIIVGVEEQIHEYYSFRGINVILLHLSRDLFTCYSQVTSSLFNSSLDDKLFMDGWRNTVTRSTSNIKLKLALLLTDKNLRDETMSAMTGLTIVIRKAKTENECSNGNCVNIRKCPEVISLLTTSRPLSAETLQTLRNLQCGFEGNDPKVCCSQTSTTTTEAPNPENPSNPPDVTNHPNLHLLDHTLCGPITQTKVVGGNKTGIFQYPWMALIAYDTGRPNPEFRCGGTIISSRYVLTAAHCVTFLPGSLRLIGVRVGDHDLSKERDCDTNNKGFEVVCAERYQDFGVESVQFHPEYTRTKLQNDIALIRLNNTVDFRPRNVKPVCLPFGTATALNHNKAVVTGWGATELGPRSQDLLQAKLPLVAVEQCKEIYKRTTQIWHKQLCAGGQMNVDSCLGDSGGPLQAAGIYNSRSIRIIQYGVVSYGLKQCGTEGFPGVYTNVAYYMDWILNTLTE</sequence>
<dbReference type="STRING" id="520822.A0A195AWY4"/>
<evidence type="ECO:0000256" key="1">
    <source>
        <dbReference type="ARBA" id="ARBA00022659"/>
    </source>
</evidence>
<keyword evidence="3" id="KW-0732">Signal</keyword>
<dbReference type="PROSITE" id="PS00135">
    <property type="entry name" value="TRYPSIN_SER"/>
    <property type="match status" value="1"/>
</dbReference>
<evidence type="ECO:0000256" key="3">
    <source>
        <dbReference type="ARBA" id="ARBA00022729"/>
    </source>
</evidence>
<keyword evidence="7" id="KW-1015">Disulfide bond</keyword>
<dbReference type="PRINTS" id="PR00722">
    <property type="entry name" value="CHYMOTRYPSIN"/>
</dbReference>
<comment type="domain">
    <text evidence="11">The clip domain consists of 35-55 residues which are 'knitted' together usually by 3 conserved disulfide bonds forming a clip-like compact structure.</text>
</comment>
<gene>
    <name evidence="14" type="ORF">ALC53_13003</name>
</gene>
<dbReference type="Gene3D" id="2.40.10.10">
    <property type="entry name" value="Trypsin-like serine proteases"/>
    <property type="match status" value="3"/>
</dbReference>
<dbReference type="GO" id="GO:0005576">
    <property type="term" value="C:extracellular region"/>
    <property type="evidence" value="ECO:0007669"/>
    <property type="project" value="UniProtKB-SubCell"/>
</dbReference>
<keyword evidence="6 10" id="KW-0720">Serine protease</keyword>
<dbReference type="InterPro" id="IPR033116">
    <property type="entry name" value="TRYPSIN_SER"/>
</dbReference>
<dbReference type="InterPro" id="IPR001314">
    <property type="entry name" value="Peptidase_S1A"/>
</dbReference>
<evidence type="ECO:0000259" key="12">
    <source>
        <dbReference type="PROSITE" id="PS50240"/>
    </source>
</evidence>
<proteinExistence type="inferred from homology"/>
<evidence type="ECO:0000256" key="9">
    <source>
        <dbReference type="ARBA" id="ARBA00052079"/>
    </source>
</evidence>
<dbReference type="PANTHER" id="PTHR24260">
    <property type="match status" value="1"/>
</dbReference>
<dbReference type="Proteomes" id="UP000078540">
    <property type="component" value="Unassembled WGS sequence"/>
</dbReference>
<dbReference type="SMART" id="SM00680">
    <property type="entry name" value="CLIP"/>
    <property type="match status" value="1"/>
</dbReference>
<organism evidence="14 15">
    <name type="scientific">Atta colombica</name>
    <dbReference type="NCBI Taxonomy" id="520822"/>
    <lineage>
        <taxon>Eukaryota</taxon>
        <taxon>Metazoa</taxon>
        <taxon>Ecdysozoa</taxon>
        <taxon>Arthropoda</taxon>
        <taxon>Hexapoda</taxon>
        <taxon>Insecta</taxon>
        <taxon>Pterygota</taxon>
        <taxon>Neoptera</taxon>
        <taxon>Endopterygota</taxon>
        <taxon>Hymenoptera</taxon>
        <taxon>Apocrita</taxon>
        <taxon>Aculeata</taxon>
        <taxon>Formicoidea</taxon>
        <taxon>Formicidae</taxon>
        <taxon>Myrmicinae</taxon>
        <taxon>Atta</taxon>
    </lineage>
</organism>
<dbReference type="Pfam" id="PF00089">
    <property type="entry name" value="Trypsin"/>
    <property type="match status" value="1"/>
</dbReference>
<dbReference type="GO" id="GO:0006508">
    <property type="term" value="P:proteolysis"/>
    <property type="evidence" value="ECO:0007669"/>
    <property type="project" value="UniProtKB-KW"/>
</dbReference>
<dbReference type="Gene3D" id="3.30.1640.30">
    <property type="match status" value="1"/>
</dbReference>
<dbReference type="PROSITE" id="PS51888">
    <property type="entry name" value="CLIP"/>
    <property type="match status" value="1"/>
</dbReference>
<feature type="domain" description="Clip" evidence="13">
    <location>
        <begin position="210"/>
        <end position="265"/>
    </location>
</feature>
<dbReference type="SUPFAM" id="SSF50494">
    <property type="entry name" value="Trypsin-like serine proteases"/>
    <property type="match status" value="2"/>
</dbReference>
<dbReference type="FunFam" id="2.40.10.10:FF:000120">
    <property type="entry name" value="Putative serine protease"/>
    <property type="match status" value="1"/>
</dbReference>
<comment type="catalytic activity">
    <reaction evidence="9">
        <text>Selective cleavage of 103-Arg-|-Ser-104 and 124-Ile-|-Ile-125 bonds in Limulus clotting factor B to form activated factor B. Cleavage of -Pro-Arg-|-Xaa- bonds in synthetic substrates.</text>
        <dbReference type="EC" id="3.4.21.84"/>
    </reaction>
</comment>
<evidence type="ECO:0000259" key="13">
    <source>
        <dbReference type="PROSITE" id="PS51888"/>
    </source>
</evidence>
<keyword evidence="1" id="KW-0768">Sushi</keyword>
<evidence type="ECO:0000256" key="6">
    <source>
        <dbReference type="ARBA" id="ARBA00022825"/>
    </source>
</evidence>
<dbReference type="PROSITE" id="PS50240">
    <property type="entry name" value="TRYPSIN_DOM"/>
    <property type="match status" value="1"/>
</dbReference>
<comment type="subcellular location">
    <subcellularLocation>
        <location evidence="11">Secreted</location>
    </subcellularLocation>
</comment>
<evidence type="ECO:0000256" key="4">
    <source>
        <dbReference type="ARBA" id="ARBA00022801"/>
    </source>
</evidence>
<evidence type="ECO:0000256" key="11">
    <source>
        <dbReference type="RuleBase" id="RU366078"/>
    </source>
</evidence>
<evidence type="ECO:0000256" key="5">
    <source>
        <dbReference type="ARBA" id="ARBA00022820"/>
    </source>
</evidence>
<dbReference type="InterPro" id="IPR043504">
    <property type="entry name" value="Peptidase_S1_PA_chymotrypsin"/>
</dbReference>
<keyword evidence="2 10" id="KW-0645">Protease</keyword>
<keyword evidence="15" id="KW-1185">Reference proteome</keyword>
<dbReference type="InterPro" id="IPR018114">
    <property type="entry name" value="TRYPSIN_HIS"/>
</dbReference>
<name>A0A195AWY4_9HYME</name>
<evidence type="ECO:0000256" key="10">
    <source>
        <dbReference type="RuleBase" id="RU363034"/>
    </source>
</evidence>
<dbReference type="EC" id="3.4.21.-" evidence="10"/>
<dbReference type="CDD" id="cd00190">
    <property type="entry name" value="Tryp_SPc"/>
    <property type="match status" value="1"/>
</dbReference>
<dbReference type="GO" id="GO:0042381">
    <property type="term" value="P:hemolymph coagulation"/>
    <property type="evidence" value="ECO:0007669"/>
    <property type="project" value="UniProtKB-KW"/>
</dbReference>
<dbReference type="InterPro" id="IPR009003">
    <property type="entry name" value="Peptidase_S1_PA"/>
</dbReference>
<keyword evidence="4 10" id="KW-0378">Hydrolase</keyword>
<dbReference type="InterPro" id="IPR022700">
    <property type="entry name" value="CLIP"/>
</dbReference>
<dbReference type="SMART" id="SM00020">
    <property type="entry name" value="Tryp_SPc"/>
    <property type="match status" value="1"/>
</dbReference>
<feature type="domain" description="Peptidase S1" evidence="12">
    <location>
        <begin position="309"/>
        <end position="567"/>
    </location>
</feature>
<dbReference type="InterPro" id="IPR001254">
    <property type="entry name" value="Trypsin_dom"/>
</dbReference>
<dbReference type="PROSITE" id="PS00134">
    <property type="entry name" value="TRYPSIN_HIS"/>
    <property type="match status" value="1"/>
</dbReference>
<dbReference type="InterPro" id="IPR038565">
    <property type="entry name" value="CLIP_sf"/>
</dbReference>
<evidence type="ECO:0000313" key="14">
    <source>
        <dbReference type="EMBL" id="KYM76560.1"/>
    </source>
</evidence>
<dbReference type="EMBL" id="KQ976725">
    <property type="protein sequence ID" value="KYM76560.1"/>
    <property type="molecule type" value="Genomic_DNA"/>
</dbReference>
<dbReference type="Pfam" id="PF12032">
    <property type="entry name" value="CLIP"/>
    <property type="match status" value="1"/>
</dbReference>
<dbReference type="AlphaFoldDB" id="A0A195AWY4"/>